<evidence type="ECO:0000256" key="1">
    <source>
        <dbReference type="ARBA" id="ARBA00002190"/>
    </source>
</evidence>
<dbReference type="EMBL" id="CP013140">
    <property type="protein sequence ID" value="ALN55568.1"/>
    <property type="molecule type" value="Genomic_DNA"/>
</dbReference>
<keyword evidence="3" id="KW-0815">Transposition</keyword>
<dbReference type="InterPro" id="IPR053392">
    <property type="entry name" value="Transposase_IS30-like"/>
</dbReference>
<dbReference type="GO" id="GO:0015074">
    <property type="term" value="P:DNA integration"/>
    <property type="evidence" value="ECO:0007669"/>
    <property type="project" value="InterPro"/>
</dbReference>
<dbReference type="InterPro" id="IPR012337">
    <property type="entry name" value="RNaseH-like_sf"/>
</dbReference>
<dbReference type="InterPro" id="IPR001584">
    <property type="entry name" value="Integrase_cat-core"/>
</dbReference>
<dbReference type="GO" id="GO:0006313">
    <property type="term" value="P:DNA transposition"/>
    <property type="evidence" value="ECO:0007669"/>
    <property type="project" value="InterPro"/>
</dbReference>
<dbReference type="KEGG" id="lez:GLE_0209"/>
<dbReference type="GO" id="GO:0005829">
    <property type="term" value="C:cytosol"/>
    <property type="evidence" value="ECO:0007669"/>
    <property type="project" value="TreeGrafter"/>
</dbReference>
<dbReference type="AlphaFoldDB" id="A0A0S2DAI9"/>
<evidence type="ECO:0000313" key="8">
    <source>
        <dbReference type="Proteomes" id="UP000061569"/>
    </source>
</evidence>
<proteinExistence type="inferred from homology"/>
<reference evidence="7 8" key="1">
    <citation type="submission" date="2015-11" db="EMBL/GenBank/DDBJ databases">
        <title>Genome sequences of Lysobacter enzymogenes strain C3 and Lysobacter antibioticus ATCC 29479.</title>
        <authorList>
            <person name="Kobayashi D.Y."/>
        </authorList>
    </citation>
    <scope>NUCLEOTIDE SEQUENCE [LARGE SCALE GENOMIC DNA]</scope>
    <source>
        <strain evidence="7 8">C3</strain>
    </source>
</reference>
<protein>
    <submittedName>
        <fullName evidence="7">ISMsm8, transposase</fullName>
    </submittedName>
</protein>
<accession>A0A0S2DAI9</accession>
<dbReference type="InterPro" id="IPR025246">
    <property type="entry name" value="IS30-like_HTH"/>
</dbReference>
<feature type="region of interest" description="Disordered" evidence="6">
    <location>
        <begin position="154"/>
        <end position="178"/>
    </location>
</feature>
<evidence type="ECO:0000313" key="7">
    <source>
        <dbReference type="EMBL" id="ALN55568.1"/>
    </source>
</evidence>
<dbReference type="Gene3D" id="1.10.10.60">
    <property type="entry name" value="Homeodomain-like"/>
    <property type="match status" value="1"/>
</dbReference>
<sequence>MGQQYSHLSAEERGAIMVLIAQGASGRQIAQTLGRAQSTIARELRRNGFRSHSGPPLRGRPRFDPGYDATRAGRRAQRLRRRARVRRKLRRDTVLWRRVRYWLERCWSPQQIADKLRDLYPDRPWLRVSHETIYTAIYAMPRGELRRQVTRLLRQGRKSGRRTRQGSDARGHLPDLPNIRLRPPAAHERLMPGHWEGDLIVGAHNRSAIGVLVCRRTLYVKLVKLADATAHTVLEAFSSAFEGVPESLKKTLTYDQGKEMASHRQLSERTGLAIYFADPHSPWQRGTCENTNGLLRQYFPKGTDLSVHSAQRLKEVAWEMNNRPRRSLGRRSPVEVLYEELKNPRAQGDALGH</sequence>
<dbReference type="Pfam" id="PF13936">
    <property type="entry name" value="HTH_38"/>
    <property type="match status" value="1"/>
</dbReference>
<dbReference type="OrthoDB" id="9803231at2"/>
<evidence type="ECO:0000256" key="4">
    <source>
        <dbReference type="ARBA" id="ARBA00023125"/>
    </source>
</evidence>
<dbReference type="GO" id="GO:0004803">
    <property type="term" value="F:transposase activity"/>
    <property type="evidence" value="ECO:0007669"/>
    <property type="project" value="InterPro"/>
</dbReference>
<dbReference type="PROSITE" id="PS01043">
    <property type="entry name" value="TRANSPOSASE_IS30"/>
    <property type="match status" value="1"/>
</dbReference>
<feature type="compositionally biased region" description="Basic residues" evidence="6">
    <location>
        <begin position="154"/>
        <end position="164"/>
    </location>
</feature>
<dbReference type="PANTHER" id="PTHR10948">
    <property type="entry name" value="TRANSPOSASE"/>
    <property type="match status" value="1"/>
</dbReference>
<dbReference type="Gene3D" id="3.30.420.10">
    <property type="entry name" value="Ribonuclease H-like superfamily/Ribonuclease H"/>
    <property type="match status" value="1"/>
</dbReference>
<dbReference type="NCBIfam" id="NF033563">
    <property type="entry name" value="transpos_IS30"/>
    <property type="match status" value="1"/>
</dbReference>
<dbReference type="InterPro" id="IPR001598">
    <property type="entry name" value="Transposase_IS30_CS"/>
</dbReference>
<dbReference type="Pfam" id="PF00665">
    <property type="entry name" value="rve"/>
    <property type="match status" value="1"/>
</dbReference>
<comment type="function">
    <text evidence="1">Required for the transposition of the insertion element.</text>
</comment>
<dbReference type="PROSITE" id="PS50994">
    <property type="entry name" value="INTEGRASE"/>
    <property type="match status" value="1"/>
</dbReference>
<dbReference type="Proteomes" id="UP000061569">
    <property type="component" value="Chromosome"/>
</dbReference>
<dbReference type="RefSeq" id="WP_057945874.1">
    <property type="nucleotide sequence ID" value="NZ_CP067396.1"/>
</dbReference>
<gene>
    <name evidence="7" type="ORF">GLE_0209</name>
</gene>
<dbReference type="InterPro" id="IPR051917">
    <property type="entry name" value="Transposase-Integrase"/>
</dbReference>
<feature type="region of interest" description="Disordered" evidence="6">
    <location>
        <begin position="45"/>
        <end position="67"/>
    </location>
</feature>
<evidence type="ECO:0000256" key="3">
    <source>
        <dbReference type="ARBA" id="ARBA00022578"/>
    </source>
</evidence>
<dbReference type="GO" id="GO:0003677">
    <property type="term" value="F:DNA binding"/>
    <property type="evidence" value="ECO:0007669"/>
    <property type="project" value="UniProtKB-KW"/>
</dbReference>
<dbReference type="PANTHER" id="PTHR10948:SF23">
    <property type="entry name" value="TRANSPOSASE INSI FOR INSERTION SEQUENCE ELEMENT IS30A-RELATED"/>
    <property type="match status" value="1"/>
</dbReference>
<dbReference type="InterPro" id="IPR036397">
    <property type="entry name" value="RNaseH_sf"/>
</dbReference>
<organism evidence="7 8">
    <name type="scientific">Lysobacter enzymogenes</name>
    <dbReference type="NCBI Taxonomy" id="69"/>
    <lineage>
        <taxon>Bacteria</taxon>
        <taxon>Pseudomonadati</taxon>
        <taxon>Pseudomonadota</taxon>
        <taxon>Gammaproteobacteria</taxon>
        <taxon>Lysobacterales</taxon>
        <taxon>Lysobacteraceae</taxon>
        <taxon>Lysobacter</taxon>
    </lineage>
</organism>
<evidence type="ECO:0000256" key="5">
    <source>
        <dbReference type="ARBA" id="ARBA00023172"/>
    </source>
</evidence>
<name>A0A0S2DAI9_LYSEN</name>
<comment type="similarity">
    <text evidence="2">Belongs to the transposase IS30 family.</text>
</comment>
<keyword evidence="4" id="KW-0238">DNA-binding</keyword>
<evidence type="ECO:0000256" key="6">
    <source>
        <dbReference type="SAM" id="MobiDB-lite"/>
    </source>
</evidence>
<keyword evidence="5" id="KW-0233">DNA recombination</keyword>
<dbReference type="PATRIC" id="fig|69.6.peg.211"/>
<evidence type="ECO:0000256" key="2">
    <source>
        <dbReference type="ARBA" id="ARBA00006363"/>
    </source>
</evidence>
<dbReference type="SUPFAM" id="SSF53098">
    <property type="entry name" value="Ribonuclease H-like"/>
    <property type="match status" value="1"/>
</dbReference>